<accession>A0A2U3PZV0</accession>
<dbReference type="InterPro" id="IPR011057">
    <property type="entry name" value="Mss4-like_sf"/>
</dbReference>
<protein>
    <submittedName>
        <fullName evidence="1">Uncharacterized protein</fullName>
    </submittedName>
</protein>
<sequence>MCWKADNLPDMIGIAVGAIADPDFPAPVRSVFEQSKHAWVEIGGAGVAHFEQGSARSVQAEAQASTAGAGRRRRSVRGAALRWMAFLLSVSVHREHGPAAGGAWRVLPFREERRCWPYGY</sequence>
<dbReference type="EMBL" id="LS398110">
    <property type="protein sequence ID" value="SPP94629.1"/>
    <property type="molecule type" value="Genomic_DNA"/>
</dbReference>
<name>A0A2U3PZV0_9BRAD</name>
<dbReference type="KEGG" id="bvz:BRAD3257_3607"/>
<gene>
    <name evidence="1" type="ORF">BRAD3257_3607</name>
</gene>
<organism evidence="1 2">
    <name type="scientific">Bradyrhizobium vignae</name>
    <dbReference type="NCBI Taxonomy" id="1549949"/>
    <lineage>
        <taxon>Bacteria</taxon>
        <taxon>Pseudomonadati</taxon>
        <taxon>Pseudomonadota</taxon>
        <taxon>Alphaproteobacteria</taxon>
        <taxon>Hyphomicrobiales</taxon>
        <taxon>Nitrobacteraceae</taxon>
        <taxon>Bradyrhizobium</taxon>
    </lineage>
</organism>
<dbReference type="AlphaFoldDB" id="A0A2U3PZV0"/>
<reference evidence="1 2" key="1">
    <citation type="submission" date="2018-03" db="EMBL/GenBank/DDBJ databases">
        <authorList>
            <person name="Gully D."/>
        </authorList>
    </citation>
    <scope>NUCLEOTIDE SEQUENCE [LARGE SCALE GENOMIC DNA]</scope>
    <source>
        <strain evidence="1">ORS3257</strain>
    </source>
</reference>
<proteinExistence type="predicted"/>
<evidence type="ECO:0000313" key="2">
    <source>
        <dbReference type="Proteomes" id="UP000246085"/>
    </source>
</evidence>
<dbReference type="Proteomes" id="UP000246085">
    <property type="component" value="Chromosome BRAD3257"/>
</dbReference>
<dbReference type="SUPFAM" id="SSF51316">
    <property type="entry name" value="Mss4-like"/>
    <property type="match status" value="1"/>
</dbReference>
<evidence type="ECO:0000313" key="1">
    <source>
        <dbReference type="EMBL" id="SPP94629.1"/>
    </source>
</evidence>